<dbReference type="EC" id="6.3.1.2" evidence="2 12"/>
<dbReference type="InterPro" id="IPR027302">
    <property type="entry name" value="Gln_synth_N_conserv_site"/>
</dbReference>
<feature type="binding site" evidence="7">
    <location>
        <position position="129"/>
    </location>
    <ligand>
        <name>Mg(2+)</name>
        <dbReference type="ChEBI" id="CHEBI:18420"/>
        <label>1</label>
    </ligand>
</feature>
<keyword evidence="12 13" id="KW-0436">Ligase</keyword>
<feature type="binding site" evidence="5">
    <location>
        <position position="325"/>
    </location>
    <ligand>
        <name>L-glutamate</name>
        <dbReference type="ChEBI" id="CHEBI:29985"/>
    </ligand>
</feature>
<dbReference type="InterPro" id="IPR014746">
    <property type="entry name" value="Gln_synth/guanido_kin_cat_dom"/>
</dbReference>
<reference evidence="13 14" key="1">
    <citation type="submission" date="2019-03" db="EMBL/GenBank/DDBJ databases">
        <title>Complete genome sequence of two outbreak-associated Acinetobacter haemolyticus strains.</title>
        <authorList>
            <person name="Bai L."/>
            <person name="Zhang S.-C."/>
            <person name="Deng Y."/>
            <person name="Song C.-C."/>
            <person name="Kang G.-B."/>
            <person name="Dong Y."/>
            <person name="Wang Y."/>
            <person name="Gao F."/>
            <person name="Huang H."/>
        </authorList>
    </citation>
    <scope>NUCLEOTIDE SEQUENCE [LARGE SCALE GENOMIC DNA]</scope>
    <source>
        <strain evidence="13 14">TJR01</strain>
    </source>
</reference>
<dbReference type="STRING" id="29430.AHTJS_10200"/>
<dbReference type="PROSITE" id="PS51987">
    <property type="entry name" value="GS_CATALYTIC"/>
    <property type="match status" value="1"/>
</dbReference>
<dbReference type="KEGG" id="ahl:AHTJS_10200"/>
<dbReference type="SUPFAM" id="SSF55931">
    <property type="entry name" value="Glutamine synthetase/guanido kinase"/>
    <property type="match status" value="1"/>
</dbReference>
<dbReference type="InterPro" id="IPR008147">
    <property type="entry name" value="Gln_synt_N"/>
</dbReference>
<dbReference type="GO" id="GO:0019740">
    <property type="term" value="P:nitrogen utilization"/>
    <property type="evidence" value="ECO:0007669"/>
    <property type="project" value="TreeGrafter"/>
</dbReference>
<keyword evidence="8" id="KW-0597">Phosphoprotein</keyword>
<feature type="binding site" evidence="6">
    <location>
        <position position="343"/>
    </location>
    <ligand>
        <name>ATP</name>
        <dbReference type="ChEBI" id="CHEBI:30616"/>
    </ligand>
</feature>
<dbReference type="PANTHER" id="PTHR43407">
    <property type="entry name" value="GLUTAMINE SYNTHETASE"/>
    <property type="match status" value="1"/>
</dbReference>
<dbReference type="GO" id="GO:0006542">
    <property type="term" value="P:glutamine biosynthetic process"/>
    <property type="evidence" value="ECO:0007669"/>
    <property type="project" value="InterPro"/>
</dbReference>
<feature type="binding site" evidence="6">
    <location>
        <position position="356"/>
    </location>
    <ligand>
        <name>ATP</name>
        <dbReference type="ChEBI" id="CHEBI:30616"/>
    </ligand>
</feature>
<feature type="binding site" evidence="5">
    <location>
        <position position="331"/>
    </location>
    <ligand>
        <name>L-glutamate</name>
        <dbReference type="ChEBI" id="CHEBI:29985"/>
    </ligand>
</feature>
<dbReference type="FunFam" id="3.10.20.70:FF:000001">
    <property type="entry name" value="Glutamine synthetase"/>
    <property type="match status" value="1"/>
</dbReference>
<dbReference type="NCBIfam" id="TIGR00653">
    <property type="entry name" value="GlnA"/>
    <property type="match status" value="1"/>
</dbReference>
<feature type="binding site" evidence="7">
    <location>
        <position position="270"/>
    </location>
    <ligand>
        <name>Mg(2+)</name>
        <dbReference type="ChEBI" id="CHEBI:18420"/>
        <label>1</label>
    </ligand>
</feature>
<dbReference type="InterPro" id="IPR027303">
    <property type="entry name" value="Gln_synth_gly_rich_site"/>
</dbReference>
<evidence type="ECO:0000256" key="10">
    <source>
        <dbReference type="RuleBase" id="RU000384"/>
    </source>
</evidence>
<name>A0A1L6KNM5_ACIHA</name>
<dbReference type="PROSITE" id="PS51986">
    <property type="entry name" value="GS_BETA_GRASP"/>
    <property type="match status" value="1"/>
</dbReference>
<dbReference type="PROSITE" id="PS00182">
    <property type="entry name" value="GLNA_ADENYLATION"/>
    <property type="match status" value="1"/>
</dbReference>
<dbReference type="PANTHER" id="PTHR43407:SF2">
    <property type="entry name" value="GLUTAMINE SYNTHETASE"/>
    <property type="match status" value="1"/>
</dbReference>
<keyword evidence="11" id="KW-0963">Cytoplasm</keyword>
<sequence length="472" mass="52497">MANKVLQLIKESGAKWVDFRFTDTKGKEQHVTYPADTIDEDTFEDGKMFDGSSISGWKGIEASDMILRPDAETGFLDPFFAEPTVVVTCDVIEPSTGQGYERDPRSIARRAEEYLKSTGIGDTAFFGPEPEFFVFDEVKWDIDMSGARHTLIAEEAAWSTGKDFEAGNSGHRPRVKGGYFPVPPVDSHQDMRAEMCARIEDIMGPGRVEVHHHEVASCQLEIGVSFNTMVRKADEVQQFKYAVWNVAHQYGKTATFMPKPMVGDNGSGMHVHMSISKDGKNLFADEDGAGYAGLSEMALFFIGGVIKHARALNAITNPSTNSYKRLVPHYEAPIMLAYSARNRSASIRIPYVSSPKGKRIEARFPDPMMNPYLGFAALLMAGLDGIQNKIHPGEAADKNLYDLPPEEEAKIPTVAHSLDMALEALKADHEFLLKGGVFTKEMLDAYIELKTEDVRRLNTTTHPVEFDMYYSL</sequence>
<comment type="subunit">
    <text evidence="11">Oligomer of 12 subunits arranged in the form of two hexagons.</text>
</comment>
<feature type="binding site" evidence="5">
    <location>
        <position position="343"/>
    </location>
    <ligand>
        <name>L-glutamate</name>
        <dbReference type="ChEBI" id="CHEBI:29985"/>
    </ligand>
</feature>
<dbReference type="FunFam" id="3.30.590.10:FF:000001">
    <property type="entry name" value="Glutamine synthetase"/>
    <property type="match status" value="1"/>
</dbReference>
<evidence type="ECO:0000256" key="1">
    <source>
        <dbReference type="ARBA" id="ARBA00009897"/>
    </source>
</evidence>
<dbReference type="GO" id="GO:0005524">
    <property type="term" value="F:ATP binding"/>
    <property type="evidence" value="ECO:0007669"/>
    <property type="project" value="UniProtKB-KW"/>
</dbReference>
<comment type="catalytic activity">
    <reaction evidence="4 12">
        <text>L-glutamate + NH4(+) + ATP = L-glutamine + ADP + phosphate + H(+)</text>
        <dbReference type="Rhea" id="RHEA:16169"/>
        <dbReference type="ChEBI" id="CHEBI:15378"/>
        <dbReference type="ChEBI" id="CHEBI:28938"/>
        <dbReference type="ChEBI" id="CHEBI:29985"/>
        <dbReference type="ChEBI" id="CHEBI:30616"/>
        <dbReference type="ChEBI" id="CHEBI:43474"/>
        <dbReference type="ChEBI" id="CHEBI:58359"/>
        <dbReference type="ChEBI" id="CHEBI:456216"/>
        <dbReference type="EC" id="6.3.1.2"/>
    </reaction>
</comment>
<protein>
    <recommendedName>
        <fullName evidence="3 12">Glutamine synthetase</fullName>
        <ecNumber evidence="2 12">6.3.1.2</ecNumber>
    </recommendedName>
</protein>
<comment type="subcellular location">
    <subcellularLocation>
        <location evidence="11">Cytoplasm</location>
    </subcellularLocation>
</comment>
<evidence type="ECO:0000256" key="11">
    <source>
        <dbReference type="RuleBase" id="RU000387"/>
    </source>
</evidence>
<feature type="binding site" evidence="7">
    <location>
        <position position="131"/>
    </location>
    <ligand>
        <name>Mg(2+)</name>
        <dbReference type="ChEBI" id="CHEBI:18420"/>
        <label>1</label>
    </ligand>
</feature>
<dbReference type="Gene3D" id="3.10.20.70">
    <property type="entry name" value="Glutamine synthetase, N-terminal domain"/>
    <property type="match status" value="1"/>
</dbReference>
<evidence type="ECO:0000256" key="9">
    <source>
        <dbReference type="PROSITE-ProRule" id="PRU01330"/>
    </source>
</evidence>
<accession>A0A1L6KNM5</accession>
<feature type="binding site" evidence="7">
    <location>
        <position position="214"/>
    </location>
    <ligand>
        <name>Mg(2+)</name>
        <dbReference type="ChEBI" id="CHEBI:18420"/>
        <label>1</label>
    </ligand>
</feature>
<keyword evidence="6 12" id="KW-0067">ATP-binding</keyword>
<feature type="binding site" evidence="6">
    <location>
        <position position="209"/>
    </location>
    <ligand>
        <name>ATP</name>
        <dbReference type="ChEBI" id="CHEBI:30616"/>
    </ligand>
</feature>
<feature type="binding site" evidence="5">
    <location>
        <begin position="265"/>
        <end position="266"/>
    </location>
    <ligand>
        <name>L-glutamate</name>
        <dbReference type="ChEBI" id="CHEBI:29985"/>
    </ligand>
</feature>
<dbReference type="InterPro" id="IPR008146">
    <property type="entry name" value="Gln_synth_cat_dom"/>
</dbReference>
<feature type="binding site" evidence="5">
    <location>
        <position position="363"/>
    </location>
    <ligand>
        <name>L-glutamate</name>
        <dbReference type="ChEBI" id="CHEBI:29985"/>
    </ligand>
</feature>
<keyword evidence="7" id="KW-0479">Metal-binding</keyword>
<dbReference type="AlphaFoldDB" id="A0A1L6KNM5"/>
<evidence type="ECO:0000313" key="14">
    <source>
        <dbReference type="Proteomes" id="UP000294395"/>
    </source>
</evidence>
<organism evidence="13 14">
    <name type="scientific">Acinetobacter haemolyticus</name>
    <dbReference type="NCBI Taxonomy" id="29430"/>
    <lineage>
        <taxon>Bacteria</taxon>
        <taxon>Pseudomonadati</taxon>
        <taxon>Pseudomonadota</taxon>
        <taxon>Gammaproteobacteria</taxon>
        <taxon>Moraxellales</taxon>
        <taxon>Moraxellaceae</taxon>
        <taxon>Acinetobacter</taxon>
    </lineage>
</organism>
<evidence type="ECO:0000256" key="2">
    <source>
        <dbReference type="ARBA" id="ARBA00012937"/>
    </source>
</evidence>
<dbReference type="EMBL" id="CP038009">
    <property type="protein sequence ID" value="QBQ16629.1"/>
    <property type="molecule type" value="Genomic_DNA"/>
</dbReference>
<dbReference type="SUPFAM" id="SSF54368">
    <property type="entry name" value="Glutamine synthetase, N-terminal domain"/>
    <property type="match status" value="1"/>
</dbReference>
<dbReference type="SMART" id="SM01230">
    <property type="entry name" value="Gln-synt_C"/>
    <property type="match status" value="1"/>
</dbReference>
<dbReference type="Gene3D" id="3.30.590.10">
    <property type="entry name" value="Glutamine synthetase/guanido kinase, catalytic domain"/>
    <property type="match status" value="1"/>
</dbReference>
<dbReference type="InterPro" id="IPR036651">
    <property type="entry name" value="Gln_synt_N_sf"/>
</dbReference>
<dbReference type="InterPro" id="IPR001637">
    <property type="entry name" value="Gln_synth_I_adenylation_site"/>
</dbReference>
<evidence type="ECO:0000256" key="12">
    <source>
        <dbReference type="RuleBase" id="RU004356"/>
    </source>
</evidence>
<dbReference type="InterPro" id="IPR004809">
    <property type="entry name" value="Gln_synth_I"/>
</dbReference>
<dbReference type="OrthoDB" id="9807095at2"/>
<evidence type="ECO:0000256" key="3">
    <source>
        <dbReference type="ARBA" id="ARBA00021364"/>
    </source>
</evidence>
<dbReference type="Pfam" id="PF00120">
    <property type="entry name" value="Gln-synt_C"/>
    <property type="match status" value="1"/>
</dbReference>
<gene>
    <name evidence="13" type="primary">glnA</name>
    <name evidence="13" type="ORF">AHTJR_10205</name>
</gene>
<dbReference type="Pfam" id="PF03951">
    <property type="entry name" value="Gln-synt_N"/>
    <property type="match status" value="1"/>
</dbReference>
<evidence type="ECO:0000313" key="13">
    <source>
        <dbReference type="EMBL" id="QBQ16629.1"/>
    </source>
</evidence>
<comment type="cofactor">
    <cofactor evidence="7">
        <name>Mg(2+)</name>
        <dbReference type="ChEBI" id="CHEBI:18420"/>
    </cofactor>
    <text evidence="7">Binds 2 Mg(2+) ions per subunit.</text>
</comment>
<proteinExistence type="inferred from homology"/>
<evidence type="ECO:0000256" key="8">
    <source>
        <dbReference type="PIRSR" id="PIRSR604809-50"/>
    </source>
</evidence>
<evidence type="ECO:0000256" key="5">
    <source>
        <dbReference type="PIRSR" id="PIRSR604809-1"/>
    </source>
</evidence>
<dbReference type="GO" id="GO:0046872">
    <property type="term" value="F:metal ion binding"/>
    <property type="evidence" value="ECO:0007669"/>
    <property type="project" value="UniProtKB-KW"/>
</dbReference>
<evidence type="ECO:0000256" key="7">
    <source>
        <dbReference type="PIRSR" id="PIRSR604809-3"/>
    </source>
</evidence>
<feature type="binding site" evidence="6">
    <location>
        <begin position="272"/>
        <end position="274"/>
    </location>
    <ligand>
        <name>ATP</name>
        <dbReference type="ChEBI" id="CHEBI:30616"/>
    </ligand>
</feature>
<dbReference type="PROSITE" id="PS00181">
    <property type="entry name" value="GLNA_ATP"/>
    <property type="match status" value="1"/>
</dbReference>
<dbReference type="GO" id="GO:0016020">
    <property type="term" value="C:membrane"/>
    <property type="evidence" value="ECO:0007669"/>
    <property type="project" value="TreeGrafter"/>
</dbReference>
<feature type="binding site" evidence="7">
    <location>
        <position position="221"/>
    </location>
    <ligand>
        <name>Mg(2+)</name>
        <dbReference type="ChEBI" id="CHEBI:18420"/>
        <label>1</label>
    </ligand>
</feature>
<evidence type="ECO:0000256" key="6">
    <source>
        <dbReference type="PIRSR" id="PIRSR604809-2"/>
    </source>
</evidence>
<feature type="binding site" evidence="7">
    <location>
        <position position="361"/>
    </location>
    <ligand>
        <name>Mg(2+)</name>
        <dbReference type="ChEBI" id="CHEBI:18420"/>
        <label>1</label>
    </ligand>
</feature>
<dbReference type="GO" id="GO:0004356">
    <property type="term" value="F:glutamine synthetase activity"/>
    <property type="evidence" value="ECO:0007669"/>
    <property type="project" value="UniProtKB-EC"/>
</dbReference>
<dbReference type="PROSITE" id="PS00180">
    <property type="entry name" value="GLNA_1"/>
    <property type="match status" value="1"/>
</dbReference>
<comment type="similarity">
    <text evidence="1 9 10">Belongs to the glutamine synthetase family.</text>
</comment>
<dbReference type="Proteomes" id="UP000294395">
    <property type="component" value="Chromosome"/>
</dbReference>
<dbReference type="GO" id="GO:0005737">
    <property type="term" value="C:cytoplasm"/>
    <property type="evidence" value="ECO:0007669"/>
    <property type="project" value="UniProtKB-SubCell"/>
</dbReference>
<evidence type="ECO:0000256" key="4">
    <source>
        <dbReference type="ARBA" id="ARBA00049436"/>
    </source>
</evidence>
<feature type="modified residue" description="O-AMP-tyrosine" evidence="8">
    <location>
        <position position="401"/>
    </location>
</feature>
<keyword evidence="6 12" id="KW-0547">Nucleotide-binding</keyword>
<keyword evidence="7" id="KW-0460">Magnesium</keyword>